<organism evidence="7 8">
    <name type="scientific">Striga hermonthica</name>
    <name type="common">Purple witchweed</name>
    <name type="synonym">Buchnera hermonthica</name>
    <dbReference type="NCBI Taxonomy" id="68872"/>
    <lineage>
        <taxon>Eukaryota</taxon>
        <taxon>Viridiplantae</taxon>
        <taxon>Streptophyta</taxon>
        <taxon>Embryophyta</taxon>
        <taxon>Tracheophyta</taxon>
        <taxon>Spermatophyta</taxon>
        <taxon>Magnoliopsida</taxon>
        <taxon>eudicotyledons</taxon>
        <taxon>Gunneridae</taxon>
        <taxon>Pentapetalae</taxon>
        <taxon>asterids</taxon>
        <taxon>lamiids</taxon>
        <taxon>Lamiales</taxon>
        <taxon>Orobanchaceae</taxon>
        <taxon>Buchnereae</taxon>
        <taxon>Striga</taxon>
    </lineage>
</organism>
<evidence type="ECO:0000256" key="3">
    <source>
        <dbReference type="ARBA" id="ARBA00022723"/>
    </source>
</evidence>
<comment type="subcellular location">
    <subcellularLocation>
        <location evidence="1">Membrane</location>
        <topology evidence="1">Single-pass membrane protein</topology>
    </subcellularLocation>
</comment>
<proteinExistence type="predicted"/>
<dbReference type="SUPFAM" id="SSF48264">
    <property type="entry name" value="Cytochrome P450"/>
    <property type="match status" value="1"/>
</dbReference>
<dbReference type="Gene3D" id="1.10.630.10">
    <property type="entry name" value="Cytochrome P450"/>
    <property type="match status" value="1"/>
</dbReference>
<evidence type="ECO:0000256" key="6">
    <source>
        <dbReference type="ARBA" id="ARBA00023033"/>
    </source>
</evidence>
<dbReference type="PANTHER" id="PTHR47947">
    <property type="entry name" value="CYTOCHROME P450 82C3-RELATED"/>
    <property type="match status" value="1"/>
</dbReference>
<dbReference type="InterPro" id="IPR036396">
    <property type="entry name" value="Cyt_P450_sf"/>
</dbReference>
<dbReference type="InterPro" id="IPR050651">
    <property type="entry name" value="Plant_Cytochrome_P450_Monoox"/>
</dbReference>
<sequence>MEELISCCCYLLLLALPLLSLFILLKKSSSRKSPNPPPSPRALPIIGHLHLIKDPLHLSLASLSSRHGPIFSLRLGCRSFVVVSSPSAVEECFTKNDVVLSNRPRTMAGDRVTYNYTAYVWAPFNHVARAVAGKSLVEEGEIGSESGKEKVKRIRGTFSPSLSEGICDYFPILRRVGYKGLERDLISLQGKREEFLQGLIGEVKGKIDGGGRQKSCLIETLLRLQASEPEFYTDDVVKSTVQNPS</sequence>
<dbReference type="GO" id="GO:0016705">
    <property type="term" value="F:oxidoreductase activity, acting on paired donors, with incorporation or reduction of molecular oxygen"/>
    <property type="evidence" value="ECO:0007669"/>
    <property type="project" value="InterPro"/>
</dbReference>
<protein>
    <submittedName>
        <fullName evidence="7">Cytochrome P450- family 81- subfamily K-polypeptide 1</fullName>
    </submittedName>
</protein>
<dbReference type="Proteomes" id="UP001153555">
    <property type="component" value="Unassembled WGS sequence"/>
</dbReference>
<comment type="caution">
    <text evidence="7">The sequence shown here is derived from an EMBL/GenBank/DDBJ whole genome shotgun (WGS) entry which is preliminary data.</text>
</comment>
<dbReference type="PRINTS" id="PR00463">
    <property type="entry name" value="EP450I"/>
</dbReference>
<evidence type="ECO:0000313" key="7">
    <source>
        <dbReference type="EMBL" id="CAA0819603.1"/>
    </source>
</evidence>
<dbReference type="InterPro" id="IPR001128">
    <property type="entry name" value="Cyt_P450"/>
</dbReference>
<keyword evidence="2" id="KW-0349">Heme</keyword>
<evidence type="ECO:0000313" key="8">
    <source>
        <dbReference type="Proteomes" id="UP001153555"/>
    </source>
</evidence>
<reference evidence="7" key="1">
    <citation type="submission" date="2019-12" db="EMBL/GenBank/DDBJ databases">
        <authorList>
            <person name="Scholes J."/>
        </authorList>
    </citation>
    <scope>NUCLEOTIDE SEQUENCE</scope>
</reference>
<dbReference type="GO" id="GO:0016020">
    <property type="term" value="C:membrane"/>
    <property type="evidence" value="ECO:0007669"/>
    <property type="project" value="UniProtKB-SubCell"/>
</dbReference>
<keyword evidence="6" id="KW-0503">Monooxygenase</keyword>
<keyword evidence="8" id="KW-1185">Reference proteome</keyword>
<keyword evidence="5" id="KW-0408">Iron</keyword>
<dbReference type="InterPro" id="IPR002401">
    <property type="entry name" value="Cyt_P450_E_grp-I"/>
</dbReference>
<dbReference type="GO" id="GO:0005506">
    <property type="term" value="F:iron ion binding"/>
    <property type="evidence" value="ECO:0007669"/>
    <property type="project" value="InterPro"/>
</dbReference>
<name>A0A9N7N349_STRHE</name>
<dbReference type="GO" id="GO:0020037">
    <property type="term" value="F:heme binding"/>
    <property type="evidence" value="ECO:0007669"/>
    <property type="project" value="InterPro"/>
</dbReference>
<dbReference type="EMBL" id="CACSLK010019251">
    <property type="protein sequence ID" value="CAA0819603.1"/>
    <property type="molecule type" value="Genomic_DNA"/>
</dbReference>
<evidence type="ECO:0000256" key="4">
    <source>
        <dbReference type="ARBA" id="ARBA00023002"/>
    </source>
</evidence>
<keyword evidence="4" id="KW-0560">Oxidoreductase</keyword>
<accession>A0A9N7N349</accession>
<evidence type="ECO:0000256" key="1">
    <source>
        <dbReference type="ARBA" id="ARBA00004167"/>
    </source>
</evidence>
<dbReference type="Pfam" id="PF00067">
    <property type="entry name" value="p450"/>
    <property type="match status" value="1"/>
</dbReference>
<dbReference type="OrthoDB" id="1055148at2759"/>
<gene>
    <name evidence="7" type="ORF">SHERM_17978</name>
</gene>
<dbReference type="PANTHER" id="PTHR47947:SF13">
    <property type="entry name" value="CYTOCHROME P450, FAMILY 81, SUBFAMILY K, POLYPEPTIDE 1-RELATED"/>
    <property type="match status" value="1"/>
</dbReference>
<keyword evidence="3" id="KW-0479">Metal-binding</keyword>
<dbReference type="AlphaFoldDB" id="A0A9N7N349"/>
<evidence type="ECO:0000256" key="5">
    <source>
        <dbReference type="ARBA" id="ARBA00023004"/>
    </source>
</evidence>
<evidence type="ECO:0000256" key="2">
    <source>
        <dbReference type="ARBA" id="ARBA00022617"/>
    </source>
</evidence>
<dbReference type="GO" id="GO:0004497">
    <property type="term" value="F:monooxygenase activity"/>
    <property type="evidence" value="ECO:0007669"/>
    <property type="project" value="UniProtKB-KW"/>
</dbReference>